<evidence type="ECO:0000313" key="4">
    <source>
        <dbReference type="Proteomes" id="UP001596303"/>
    </source>
</evidence>
<dbReference type="HAMAP" id="MF_02066">
    <property type="entry name" value="CpoB"/>
    <property type="match status" value="1"/>
</dbReference>
<protein>
    <recommendedName>
        <fullName evidence="1">Cell division coordinator CpoB</fullName>
    </recommendedName>
</protein>
<accession>A0ABW1SD60</accession>
<dbReference type="Pfam" id="PF13174">
    <property type="entry name" value="TPR_6"/>
    <property type="match status" value="2"/>
</dbReference>
<feature type="signal peptide" evidence="1">
    <location>
        <begin position="1"/>
        <end position="25"/>
    </location>
</feature>
<keyword evidence="1" id="KW-0132">Cell division</keyword>
<evidence type="ECO:0000256" key="1">
    <source>
        <dbReference type="HAMAP-Rule" id="MF_02066"/>
    </source>
</evidence>
<comment type="function">
    <text evidence="1">Mediates coordination of peptidoglycan synthesis and outer membrane constriction during cell division.</text>
</comment>
<organism evidence="3 4">
    <name type="scientific">Ponticaulis profundi</name>
    <dbReference type="NCBI Taxonomy" id="2665222"/>
    <lineage>
        <taxon>Bacteria</taxon>
        <taxon>Pseudomonadati</taxon>
        <taxon>Pseudomonadota</taxon>
        <taxon>Alphaproteobacteria</taxon>
        <taxon>Hyphomonadales</taxon>
        <taxon>Hyphomonadaceae</taxon>
        <taxon>Ponticaulis</taxon>
    </lineage>
</organism>
<dbReference type="Gene3D" id="1.25.40.10">
    <property type="entry name" value="Tetratricopeptide repeat domain"/>
    <property type="match status" value="1"/>
</dbReference>
<dbReference type="RefSeq" id="WP_377380319.1">
    <property type="nucleotide sequence ID" value="NZ_JBHSSW010000028.1"/>
</dbReference>
<keyword evidence="1" id="KW-0732">Signal</keyword>
<feature type="compositionally biased region" description="Low complexity" evidence="2">
    <location>
        <begin position="156"/>
        <end position="172"/>
    </location>
</feature>
<dbReference type="Proteomes" id="UP001596303">
    <property type="component" value="Unassembled WGS sequence"/>
</dbReference>
<keyword evidence="1" id="KW-0131">Cell cycle</keyword>
<feature type="chain" id="PRO_5044912670" description="Cell division coordinator CpoB" evidence="1">
    <location>
        <begin position="26"/>
        <end position="316"/>
    </location>
</feature>
<proteinExistence type="inferred from homology"/>
<sequence precursor="true">MMQNSKFRFAVCALGLSMTSLPVIAQSAPIRMGNPSSAYTQQDNTQAQISRQIARMGELEAQLSQLTGRIETLEYRLGQAEADREELAEDNRDLRDRMAELEKRLENQSTRNVTSQSSREPSPLGSDRAGNGAVWTNGSGASNREENSGPRNLTPGANSANTSDTSSAGSSGRLPEGTLGTIPAAALPGNAGALFELGKSRLISFDYEGAEVAFREFLNEFGDDPQAGEAYYWLGEALYQQEDYAGSARFLTTMVQDYTDDPRRGEALVKLARSLRELGETGRACAFLQRLGDVDPNASTATRERAQLEMQRSSCR</sequence>
<feature type="region of interest" description="Disordered" evidence="2">
    <location>
        <begin position="103"/>
        <end position="179"/>
    </location>
</feature>
<dbReference type="InterPro" id="IPR034706">
    <property type="entry name" value="CpoB"/>
</dbReference>
<comment type="caution">
    <text evidence="3">The sequence shown here is derived from an EMBL/GenBank/DDBJ whole genome shotgun (WGS) entry which is preliminary data.</text>
</comment>
<dbReference type="InterPro" id="IPR019734">
    <property type="entry name" value="TPR_rpt"/>
</dbReference>
<comment type="similarity">
    <text evidence="1">Belongs to the CpoB family.</text>
</comment>
<evidence type="ECO:0000313" key="3">
    <source>
        <dbReference type="EMBL" id="MFC6199344.1"/>
    </source>
</evidence>
<keyword evidence="1" id="KW-0574">Periplasm</keyword>
<dbReference type="SUPFAM" id="SSF48452">
    <property type="entry name" value="TPR-like"/>
    <property type="match status" value="1"/>
</dbReference>
<keyword evidence="4" id="KW-1185">Reference proteome</keyword>
<dbReference type="EMBL" id="JBHSSW010000028">
    <property type="protein sequence ID" value="MFC6199344.1"/>
    <property type="molecule type" value="Genomic_DNA"/>
</dbReference>
<evidence type="ECO:0000256" key="2">
    <source>
        <dbReference type="SAM" id="MobiDB-lite"/>
    </source>
</evidence>
<reference evidence="4" key="1">
    <citation type="journal article" date="2019" name="Int. J. Syst. Evol. Microbiol.">
        <title>The Global Catalogue of Microorganisms (GCM) 10K type strain sequencing project: providing services to taxonomists for standard genome sequencing and annotation.</title>
        <authorList>
            <consortium name="The Broad Institute Genomics Platform"/>
            <consortium name="The Broad Institute Genome Sequencing Center for Infectious Disease"/>
            <person name="Wu L."/>
            <person name="Ma J."/>
        </authorList>
    </citation>
    <scope>NUCLEOTIDE SEQUENCE [LARGE SCALE GENOMIC DNA]</scope>
    <source>
        <strain evidence="4">CGMCC-1.15741</strain>
    </source>
</reference>
<dbReference type="InterPro" id="IPR011990">
    <property type="entry name" value="TPR-like_helical_dom_sf"/>
</dbReference>
<dbReference type="Gene3D" id="1.20.5.340">
    <property type="match status" value="1"/>
</dbReference>
<comment type="subcellular location">
    <subcellularLocation>
        <location evidence="1">Periplasm</location>
    </subcellularLocation>
</comment>
<gene>
    <name evidence="1" type="primary">cpoB</name>
    <name evidence="3" type="ORF">ACFQDM_14755</name>
</gene>
<feature type="compositionally biased region" description="Polar residues" evidence="2">
    <location>
        <begin position="107"/>
        <end position="120"/>
    </location>
</feature>
<name>A0ABW1SD60_9PROT</name>